<keyword evidence="3 5" id="KW-1133">Transmembrane helix</keyword>
<feature type="transmembrane region" description="Helical" evidence="5">
    <location>
        <begin position="187"/>
        <end position="212"/>
    </location>
</feature>
<dbReference type="InterPro" id="IPR005829">
    <property type="entry name" value="Sugar_transporter_CS"/>
</dbReference>
<dbReference type="PANTHER" id="PTHR48021:SF33">
    <property type="entry name" value="AT22075P-RELATED"/>
    <property type="match status" value="1"/>
</dbReference>
<dbReference type="InterPro" id="IPR005828">
    <property type="entry name" value="MFS_sugar_transport-like"/>
</dbReference>
<name>A0A182K906_9DIPT</name>
<dbReference type="PROSITE" id="PS00216">
    <property type="entry name" value="SUGAR_TRANSPORT_1"/>
    <property type="match status" value="1"/>
</dbReference>
<protein>
    <recommendedName>
        <fullName evidence="7">Major facilitator superfamily (MFS) profile domain-containing protein</fullName>
    </recommendedName>
</protein>
<dbReference type="EnsemblMetazoa" id="ACHR007243-RA">
    <property type="protein sequence ID" value="ACHR007243-PA"/>
    <property type="gene ID" value="ACHR007243"/>
</dbReference>
<feature type="signal peptide" evidence="6">
    <location>
        <begin position="1"/>
        <end position="25"/>
    </location>
</feature>
<evidence type="ECO:0000313" key="9">
    <source>
        <dbReference type="Proteomes" id="UP000075881"/>
    </source>
</evidence>
<dbReference type="VEuPathDB" id="VectorBase:ACHR007243"/>
<keyword evidence="4 5" id="KW-0472">Membrane</keyword>
<dbReference type="GO" id="GO:0016020">
    <property type="term" value="C:membrane"/>
    <property type="evidence" value="ECO:0007669"/>
    <property type="project" value="UniProtKB-SubCell"/>
</dbReference>
<accession>A0A182K906</accession>
<evidence type="ECO:0000256" key="4">
    <source>
        <dbReference type="ARBA" id="ARBA00023136"/>
    </source>
</evidence>
<feature type="transmembrane region" description="Helical" evidence="5">
    <location>
        <begin position="81"/>
        <end position="105"/>
    </location>
</feature>
<evidence type="ECO:0000256" key="6">
    <source>
        <dbReference type="SAM" id="SignalP"/>
    </source>
</evidence>
<feature type="transmembrane region" description="Helical" evidence="5">
    <location>
        <begin position="49"/>
        <end position="74"/>
    </location>
</feature>
<reference evidence="9" key="1">
    <citation type="submission" date="2013-03" db="EMBL/GenBank/DDBJ databases">
        <title>The Genome Sequence of Anopheles christyi ACHKN1017.</title>
        <authorList>
            <consortium name="The Broad Institute Genomics Platform"/>
            <person name="Neafsey D.E."/>
            <person name="Besansky N."/>
            <person name="Walker B."/>
            <person name="Young S.K."/>
            <person name="Zeng Q."/>
            <person name="Gargeya S."/>
            <person name="Fitzgerald M."/>
            <person name="Haas B."/>
            <person name="Abouelleil A."/>
            <person name="Allen A.W."/>
            <person name="Alvarado L."/>
            <person name="Arachchi H.M."/>
            <person name="Berlin A.M."/>
            <person name="Chapman S.B."/>
            <person name="Gainer-Dewar J."/>
            <person name="Goldberg J."/>
            <person name="Griggs A."/>
            <person name="Gujja S."/>
            <person name="Hansen M."/>
            <person name="Howarth C."/>
            <person name="Imamovic A."/>
            <person name="Ireland A."/>
            <person name="Larimer J."/>
            <person name="McCowan C."/>
            <person name="Murphy C."/>
            <person name="Pearson M."/>
            <person name="Poon T.W."/>
            <person name="Priest M."/>
            <person name="Roberts A."/>
            <person name="Saif S."/>
            <person name="Shea T."/>
            <person name="Sisk P."/>
            <person name="Sykes S."/>
            <person name="Wortman J."/>
            <person name="Nusbaum C."/>
            <person name="Birren B."/>
        </authorList>
    </citation>
    <scope>NUCLEOTIDE SEQUENCE [LARGE SCALE GENOMIC DNA]</scope>
    <source>
        <strain evidence="9">ACHKN1017</strain>
    </source>
</reference>
<evidence type="ECO:0000313" key="8">
    <source>
        <dbReference type="EnsemblMetazoa" id="ACHR007243-PA"/>
    </source>
</evidence>
<evidence type="ECO:0000256" key="3">
    <source>
        <dbReference type="ARBA" id="ARBA00022989"/>
    </source>
</evidence>
<organism evidence="8 9">
    <name type="scientific">Anopheles christyi</name>
    <dbReference type="NCBI Taxonomy" id="43041"/>
    <lineage>
        <taxon>Eukaryota</taxon>
        <taxon>Metazoa</taxon>
        <taxon>Ecdysozoa</taxon>
        <taxon>Arthropoda</taxon>
        <taxon>Hexapoda</taxon>
        <taxon>Insecta</taxon>
        <taxon>Pterygota</taxon>
        <taxon>Neoptera</taxon>
        <taxon>Endopterygota</taxon>
        <taxon>Diptera</taxon>
        <taxon>Nematocera</taxon>
        <taxon>Culicoidea</taxon>
        <taxon>Culicidae</taxon>
        <taxon>Anophelinae</taxon>
        <taxon>Anopheles</taxon>
    </lineage>
</organism>
<sequence>MKPARRGFLMGMFLMLLNQTSGSLALITYASSIFELASSPSATTGKYSALPASISSIVLATIQLLGTIVSLVLVDRVGRKVLLIVSCLGMAVGYITLASYVQFILPADSSLLDRAIVVPSITSRFLPICSLSFSILLASIGLLTVPFIVMAEVLPSKIRNIGSTICMTIVALSAFAVLKIFPILLDTIGLAATMGGVAVNCLVGATVVTLFLPETRGKPLLLAEEMEQNSGSGRTERV</sequence>
<dbReference type="InterPro" id="IPR020846">
    <property type="entry name" value="MFS_dom"/>
</dbReference>
<feature type="transmembrane region" description="Helical" evidence="5">
    <location>
        <begin position="125"/>
        <end position="149"/>
    </location>
</feature>
<comment type="subcellular location">
    <subcellularLocation>
        <location evidence="1">Membrane</location>
        <topology evidence="1">Multi-pass membrane protein</topology>
    </subcellularLocation>
</comment>
<dbReference type="InterPro" id="IPR050549">
    <property type="entry name" value="MFS_Trehalose_Transporter"/>
</dbReference>
<dbReference type="SUPFAM" id="SSF103473">
    <property type="entry name" value="MFS general substrate transporter"/>
    <property type="match status" value="1"/>
</dbReference>
<evidence type="ECO:0000259" key="7">
    <source>
        <dbReference type="PROSITE" id="PS50850"/>
    </source>
</evidence>
<feature type="transmembrane region" description="Helical" evidence="5">
    <location>
        <begin position="161"/>
        <end position="181"/>
    </location>
</feature>
<keyword evidence="9" id="KW-1185">Reference proteome</keyword>
<dbReference type="Pfam" id="PF00083">
    <property type="entry name" value="Sugar_tr"/>
    <property type="match status" value="1"/>
</dbReference>
<proteinExistence type="predicted"/>
<dbReference type="InterPro" id="IPR036259">
    <property type="entry name" value="MFS_trans_sf"/>
</dbReference>
<dbReference type="Gene3D" id="1.20.1250.20">
    <property type="entry name" value="MFS general substrate transporter like domains"/>
    <property type="match status" value="1"/>
</dbReference>
<feature type="domain" description="Major facilitator superfamily (MFS) profile" evidence="7">
    <location>
        <begin position="1"/>
        <end position="216"/>
    </location>
</feature>
<dbReference type="Proteomes" id="UP000075881">
    <property type="component" value="Unassembled WGS sequence"/>
</dbReference>
<feature type="chain" id="PRO_5008125199" description="Major facilitator superfamily (MFS) profile domain-containing protein" evidence="6">
    <location>
        <begin position="26"/>
        <end position="238"/>
    </location>
</feature>
<dbReference type="STRING" id="43041.A0A182K906"/>
<evidence type="ECO:0000256" key="1">
    <source>
        <dbReference type="ARBA" id="ARBA00004141"/>
    </source>
</evidence>
<keyword evidence="6" id="KW-0732">Signal</keyword>
<evidence type="ECO:0000256" key="5">
    <source>
        <dbReference type="SAM" id="Phobius"/>
    </source>
</evidence>
<dbReference type="PROSITE" id="PS50850">
    <property type="entry name" value="MFS"/>
    <property type="match status" value="1"/>
</dbReference>
<keyword evidence="2 5" id="KW-0812">Transmembrane</keyword>
<dbReference type="GO" id="GO:0022857">
    <property type="term" value="F:transmembrane transporter activity"/>
    <property type="evidence" value="ECO:0007669"/>
    <property type="project" value="InterPro"/>
</dbReference>
<reference evidence="8" key="2">
    <citation type="submission" date="2020-05" db="UniProtKB">
        <authorList>
            <consortium name="EnsemblMetazoa"/>
        </authorList>
    </citation>
    <scope>IDENTIFICATION</scope>
    <source>
        <strain evidence="8">ACHKN1017</strain>
    </source>
</reference>
<dbReference type="AlphaFoldDB" id="A0A182K906"/>
<dbReference type="PANTHER" id="PTHR48021">
    <property type="match status" value="1"/>
</dbReference>
<evidence type="ECO:0000256" key="2">
    <source>
        <dbReference type="ARBA" id="ARBA00022692"/>
    </source>
</evidence>